<dbReference type="PANTHER" id="PTHR43022">
    <property type="entry name" value="PROTEIN SMF"/>
    <property type="match status" value="1"/>
</dbReference>
<comment type="caution">
    <text evidence="3">The sequence shown here is derived from an EMBL/GenBank/DDBJ whole genome shotgun (WGS) entry which is preliminary data.</text>
</comment>
<feature type="domain" description="Smf/DprA SLOG" evidence="2">
    <location>
        <begin position="79"/>
        <end position="288"/>
    </location>
</feature>
<evidence type="ECO:0000259" key="2">
    <source>
        <dbReference type="Pfam" id="PF02481"/>
    </source>
</evidence>
<keyword evidence="4" id="KW-1185">Reference proteome</keyword>
<dbReference type="OrthoDB" id="9785707at2"/>
<protein>
    <recommendedName>
        <fullName evidence="2">Smf/DprA SLOG domain-containing protein</fullName>
    </recommendedName>
</protein>
<dbReference type="SUPFAM" id="SSF102405">
    <property type="entry name" value="MCP/YpsA-like"/>
    <property type="match status" value="1"/>
</dbReference>
<name>A0A4V3A427_9LACO</name>
<dbReference type="NCBIfam" id="TIGR00732">
    <property type="entry name" value="dprA"/>
    <property type="match status" value="1"/>
</dbReference>
<evidence type="ECO:0000256" key="1">
    <source>
        <dbReference type="ARBA" id="ARBA00006525"/>
    </source>
</evidence>
<dbReference type="InterPro" id="IPR057666">
    <property type="entry name" value="DrpA_SLOG"/>
</dbReference>
<evidence type="ECO:0000313" key="3">
    <source>
        <dbReference type="EMBL" id="TDG78746.1"/>
    </source>
</evidence>
<dbReference type="PANTHER" id="PTHR43022:SF1">
    <property type="entry name" value="PROTEIN SMF"/>
    <property type="match status" value="1"/>
</dbReference>
<organism evidence="3 4">
    <name type="scientific">Secundilactobacillus malefermentans</name>
    <dbReference type="NCBI Taxonomy" id="176292"/>
    <lineage>
        <taxon>Bacteria</taxon>
        <taxon>Bacillati</taxon>
        <taxon>Bacillota</taxon>
        <taxon>Bacilli</taxon>
        <taxon>Lactobacillales</taxon>
        <taxon>Lactobacillaceae</taxon>
        <taxon>Secundilactobacillus</taxon>
    </lineage>
</organism>
<dbReference type="Pfam" id="PF02481">
    <property type="entry name" value="DNA_processg_A"/>
    <property type="match status" value="1"/>
</dbReference>
<comment type="similarity">
    <text evidence="1">Belongs to the DprA/Smf family.</text>
</comment>
<evidence type="ECO:0000313" key="4">
    <source>
        <dbReference type="Proteomes" id="UP000294854"/>
    </source>
</evidence>
<dbReference type="Gene3D" id="3.40.50.450">
    <property type="match status" value="1"/>
</dbReference>
<accession>A0A4V3A427</accession>
<reference evidence="3 4" key="1">
    <citation type="journal article" date="2019" name="Appl. Microbiol. Biotechnol.">
        <title>Uncovering carbohydrate metabolism through a genotype-phenotype association study of 56 lactic acid bacteria genomes.</title>
        <authorList>
            <person name="Buron-Moles G."/>
            <person name="Chailyan A."/>
            <person name="Dolejs I."/>
            <person name="Forster J."/>
            <person name="Miks M.H."/>
        </authorList>
    </citation>
    <scope>NUCLEOTIDE SEQUENCE [LARGE SCALE GENOMIC DNA]</scope>
    <source>
        <strain evidence="3 4">ATCC 49373</strain>
    </source>
</reference>
<dbReference type="EMBL" id="PUFO01000032">
    <property type="protein sequence ID" value="TDG78746.1"/>
    <property type="molecule type" value="Genomic_DNA"/>
</dbReference>
<dbReference type="STRING" id="1122149.FD44_GL001394"/>
<dbReference type="InterPro" id="IPR003488">
    <property type="entry name" value="DprA"/>
</dbReference>
<sequence>MKSRELLLLIKLSKGIGIHGEALIYDWLVQEQKCTEVEPSAEKLVQIARIKPPHKQQFIQDFNQNVNLLKLHQLQAQLFITILDADYPDQLREIYLPPIVLFYAGNGELLKSDWLLGVVGARKASHYSIETLRNIVRPAVSQGLTVVSGLAEGVDKLSHQCAISVGQPTIGVIGTGLDVFYPKTNEALQREMSEKQLVISEYPAGTSGARHHFPERNRIIAGLVQTLLVTEARHQSGSLITANLALQENRNVLAIPGDVTRLLSTGCNELIAAGAKPILSADDILEEFRF</sequence>
<dbReference type="RefSeq" id="WP_010619795.1">
    <property type="nucleotide sequence ID" value="NZ_CP042371.1"/>
</dbReference>
<dbReference type="AlphaFoldDB" id="A0A4V3A427"/>
<dbReference type="GO" id="GO:0009294">
    <property type="term" value="P:DNA-mediated transformation"/>
    <property type="evidence" value="ECO:0007669"/>
    <property type="project" value="InterPro"/>
</dbReference>
<gene>
    <name evidence="3" type="ORF">C5L31_002022</name>
</gene>
<proteinExistence type="inferred from homology"/>
<dbReference type="Proteomes" id="UP000294854">
    <property type="component" value="Unassembled WGS sequence"/>
</dbReference>